<sequence length="213" mass="24096">MANAEKTSSGSDIDEKKRKRKLSNRESARRSRLKKQKLMEDTIIEISALERRIKENTERCKVARRRLDSLESENVSLRSEKTWLLNYVSDLENMIATTSLTLTHSGGDDENVNAEIAVGDCRRRPWQDFTFLSSSQKWQRNSCNSGKLHALKGKNLVLNVDGAIGSFFLDLLAGSEMFTKQEIDEIVQIGYLNGLFVLARSIGLIGHTFDQKG</sequence>
<evidence type="ECO:0000313" key="9">
    <source>
        <dbReference type="EMBL" id="KAG5394601.1"/>
    </source>
</evidence>
<organism evidence="9 10">
    <name type="scientific">Brassica rapa subsp. trilocularis</name>
    <dbReference type="NCBI Taxonomy" id="1813537"/>
    <lineage>
        <taxon>Eukaryota</taxon>
        <taxon>Viridiplantae</taxon>
        <taxon>Streptophyta</taxon>
        <taxon>Embryophyta</taxon>
        <taxon>Tracheophyta</taxon>
        <taxon>Spermatophyta</taxon>
        <taxon>Magnoliopsida</taxon>
        <taxon>eudicotyledons</taxon>
        <taxon>Gunneridae</taxon>
        <taxon>Pentapetalae</taxon>
        <taxon>rosids</taxon>
        <taxon>malvids</taxon>
        <taxon>Brassicales</taxon>
        <taxon>Brassicaceae</taxon>
        <taxon>Brassiceae</taxon>
        <taxon>Brassica</taxon>
    </lineage>
</organism>
<dbReference type="InterPro" id="IPR036969">
    <property type="entry name" value="Citrate_synthase_sf"/>
</dbReference>
<protein>
    <recommendedName>
        <fullName evidence="8">BZIP domain-containing protein</fullName>
    </recommendedName>
</protein>
<accession>A0ABQ7M9H4</accession>
<comment type="subcellular location">
    <subcellularLocation>
        <location evidence="1">Nucleus</location>
    </subcellularLocation>
</comment>
<keyword evidence="6" id="KW-0175">Coiled coil</keyword>
<evidence type="ECO:0000313" key="10">
    <source>
        <dbReference type="Proteomes" id="UP000823674"/>
    </source>
</evidence>
<keyword evidence="2" id="KW-0805">Transcription regulation</keyword>
<evidence type="ECO:0000259" key="8">
    <source>
        <dbReference type="PROSITE" id="PS50217"/>
    </source>
</evidence>
<evidence type="ECO:0000256" key="6">
    <source>
        <dbReference type="SAM" id="Coils"/>
    </source>
</evidence>
<dbReference type="EMBL" id="JADBGQ010000006">
    <property type="protein sequence ID" value="KAG5394601.1"/>
    <property type="molecule type" value="Genomic_DNA"/>
</dbReference>
<keyword evidence="4" id="KW-0804">Transcription</keyword>
<dbReference type="Proteomes" id="UP000823674">
    <property type="component" value="Chromosome A06"/>
</dbReference>
<comment type="caution">
    <text evidence="9">The sequence shown here is derived from an EMBL/GenBank/DDBJ whole genome shotgun (WGS) entry which is preliminary data.</text>
</comment>
<dbReference type="PROSITE" id="PS50217">
    <property type="entry name" value="BZIP"/>
    <property type="match status" value="1"/>
</dbReference>
<dbReference type="PANTHER" id="PTHR23118">
    <property type="entry name" value="ATP-CITRATE SYNTHASE"/>
    <property type="match status" value="1"/>
</dbReference>
<dbReference type="SMART" id="SM00338">
    <property type="entry name" value="BRLZ"/>
    <property type="match status" value="1"/>
</dbReference>
<dbReference type="InterPro" id="IPR046347">
    <property type="entry name" value="bZIP_sf"/>
</dbReference>
<reference evidence="9 10" key="1">
    <citation type="submission" date="2021-03" db="EMBL/GenBank/DDBJ databases">
        <authorList>
            <person name="King G.J."/>
            <person name="Bancroft I."/>
            <person name="Baten A."/>
            <person name="Bloomfield J."/>
            <person name="Borpatragohain P."/>
            <person name="He Z."/>
            <person name="Irish N."/>
            <person name="Irwin J."/>
            <person name="Liu K."/>
            <person name="Mauleon R.P."/>
            <person name="Moore J."/>
            <person name="Morris R."/>
            <person name="Ostergaard L."/>
            <person name="Wang B."/>
            <person name="Wells R."/>
        </authorList>
    </citation>
    <scope>NUCLEOTIDE SEQUENCE [LARGE SCALE GENOMIC DNA]</scope>
    <source>
        <strain evidence="9">R-o-18</strain>
        <tissue evidence="9">Leaf</tissue>
    </source>
</reference>
<gene>
    <name evidence="9" type="primary">A06p046330.1_BraROA</name>
    <name evidence="9" type="ORF">IGI04_024564</name>
</gene>
<name>A0ABQ7M9H4_BRACM</name>
<feature type="region of interest" description="Disordered" evidence="7">
    <location>
        <begin position="1"/>
        <end position="34"/>
    </location>
</feature>
<dbReference type="SUPFAM" id="SSF57959">
    <property type="entry name" value="Leucine zipper domain"/>
    <property type="match status" value="1"/>
</dbReference>
<evidence type="ECO:0000256" key="2">
    <source>
        <dbReference type="ARBA" id="ARBA00023015"/>
    </source>
</evidence>
<evidence type="ECO:0000256" key="3">
    <source>
        <dbReference type="ARBA" id="ARBA00023125"/>
    </source>
</evidence>
<dbReference type="Pfam" id="PF07716">
    <property type="entry name" value="bZIP_2"/>
    <property type="match status" value="1"/>
</dbReference>
<keyword evidence="10" id="KW-1185">Reference proteome</keyword>
<evidence type="ECO:0000256" key="5">
    <source>
        <dbReference type="ARBA" id="ARBA00023242"/>
    </source>
</evidence>
<feature type="domain" description="BZIP" evidence="8">
    <location>
        <begin position="14"/>
        <end position="77"/>
    </location>
</feature>
<dbReference type="SUPFAM" id="SSF48256">
    <property type="entry name" value="Citrate synthase"/>
    <property type="match status" value="1"/>
</dbReference>
<feature type="coiled-coil region" evidence="6">
    <location>
        <begin position="39"/>
        <end position="80"/>
    </location>
</feature>
<dbReference type="InterPro" id="IPR002020">
    <property type="entry name" value="Citrate_synthase"/>
</dbReference>
<dbReference type="PROSITE" id="PS00036">
    <property type="entry name" value="BZIP_BASIC"/>
    <property type="match status" value="1"/>
</dbReference>
<proteinExistence type="predicted"/>
<evidence type="ECO:0000256" key="1">
    <source>
        <dbReference type="ARBA" id="ARBA00004123"/>
    </source>
</evidence>
<evidence type="ECO:0000256" key="7">
    <source>
        <dbReference type="SAM" id="MobiDB-lite"/>
    </source>
</evidence>
<dbReference type="InterPro" id="IPR004827">
    <property type="entry name" value="bZIP"/>
</dbReference>
<dbReference type="InterPro" id="IPR045314">
    <property type="entry name" value="bZIP_plant_GBF1"/>
</dbReference>
<keyword evidence="3" id="KW-0238">DNA-binding</keyword>
<evidence type="ECO:0000256" key="4">
    <source>
        <dbReference type="ARBA" id="ARBA00023163"/>
    </source>
</evidence>
<dbReference type="CDD" id="cd14702">
    <property type="entry name" value="bZIP_plant_GBF1"/>
    <property type="match status" value="1"/>
</dbReference>
<feature type="compositionally biased region" description="Polar residues" evidence="7">
    <location>
        <begin position="1"/>
        <end position="11"/>
    </location>
</feature>
<dbReference type="PANTHER" id="PTHR23118:SF42">
    <property type="entry name" value="ATP-CITRATE SYNTHASE"/>
    <property type="match status" value="1"/>
</dbReference>
<keyword evidence="5" id="KW-0539">Nucleus</keyword>